<dbReference type="AlphaFoldDB" id="A0A4Z0D1S6"/>
<dbReference type="PANTHER" id="PTHR21600:SF44">
    <property type="entry name" value="RIBOSOMAL LARGE SUBUNIT PSEUDOURIDINE SYNTHASE D"/>
    <property type="match status" value="1"/>
</dbReference>
<dbReference type="Proteomes" id="UP000298381">
    <property type="component" value="Unassembled WGS sequence"/>
</dbReference>
<dbReference type="EMBL" id="SRIB01000014">
    <property type="protein sequence ID" value="TFZ39275.1"/>
    <property type="molecule type" value="Genomic_DNA"/>
</dbReference>
<dbReference type="GO" id="GO:0140098">
    <property type="term" value="F:catalytic activity, acting on RNA"/>
    <property type="evidence" value="ECO:0007669"/>
    <property type="project" value="UniProtKB-ARBA"/>
</dbReference>
<dbReference type="GO" id="GO:0003723">
    <property type="term" value="F:RNA binding"/>
    <property type="evidence" value="ECO:0007669"/>
    <property type="project" value="UniProtKB-KW"/>
</dbReference>
<keyword evidence="3 6" id="KW-0413">Isomerase</keyword>
<dbReference type="NCBIfam" id="TIGR00005">
    <property type="entry name" value="rluA_subfam"/>
    <property type="match status" value="1"/>
</dbReference>
<dbReference type="PANTHER" id="PTHR21600">
    <property type="entry name" value="MITOCHONDRIAL RNA PSEUDOURIDINE SYNTHASE"/>
    <property type="match status" value="1"/>
</dbReference>
<dbReference type="Gene3D" id="3.30.2350.10">
    <property type="entry name" value="Pseudouridine synthase"/>
    <property type="match status" value="1"/>
</dbReference>
<evidence type="ECO:0000256" key="2">
    <source>
        <dbReference type="ARBA" id="ARBA00010876"/>
    </source>
</evidence>
<evidence type="ECO:0000256" key="3">
    <source>
        <dbReference type="ARBA" id="ARBA00023235"/>
    </source>
</evidence>
<dbReference type="EC" id="5.4.99.-" evidence="6"/>
<comment type="caution">
    <text evidence="8">The sequence shown here is derived from an EMBL/GenBank/DDBJ whole genome shotgun (WGS) entry which is preliminary data.</text>
</comment>
<reference evidence="8 9" key="1">
    <citation type="submission" date="2019-03" db="EMBL/GenBank/DDBJ databases">
        <title>Draft genome sequence data and analysis of a Fermenting Bacterium, Soehngenia longevitae strain 1933PT, isolated from petroleum reservoir in Azerbaijan.</title>
        <authorList>
            <person name="Grouzdev D.S."/>
            <person name="Bidzhieva S.K."/>
            <person name="Sokolova D.S."/>
            <person name="Tourova T.P."/>
            <person name="Poltaraus A.B."/>
            <person name="Nazina T.N."/>
        </authorList>
    </citation>
    <scope>NUCLEOTIDE SEQUENCE [LARGE SCALE GENOMIC DNA]</scope>
    <source>
        <strain evidence="8 9">1933P</strain>
    </source>
</reference>
<evidence type="ECO:0000256" key="5">
    <source>
        <dbReference type="PROSITE-ProRule" id="PRU00182"/>
    </source>
</evidence>
<evidence type="ECO:0000313" key="8">
    <source>
        <dbReference type="EMBL" id="TFZ39275.1"/>
    </source>
</evidence>
<dbReference type="PROSITE" id="PS01129">
    <property type="entry name" value="PSI_RLU"/>
    <property type="match status" value="1"/>
</dbReference>
<accession>A0A4Z0D1S6</accession>
<dbReference type="GO" id="GO:0000455">
    <property type="term" value="P:enzyme-directed rRNA pseudouridine synthesis"/>
    <property type="evidence" value="ECO:0007669"/>
    <property type="project" value="TreeGrafter"/>
</dbReference>
<gene>
    <name evidence="8" type="ORF">E4100_08585</name>
</gene>
<dbReference type="GO" id="GO:0009982">
    <property type="term" value="F:pseudouridine synthase activity"/>
    <property type="evidence" value="ECO:0007669"/>
    <property type="project" value="InterPro"/>
</dbReference>
<sequence length="300" mass="35473">MYSNENQITFINKEKDIELKDFLLSNCISNRLYRSLYKSKKIYINGVQLNKDFIVRKNDFVTIFFEDETCDIEPQKMDLDIVYEDEDLIVVNKPPFMLVHPTKNYPDDTLSNGIAFYFKQNKLKRKIRIVNRLDRDTSGLVIFAKNQFAHQQMALQLEDGRLEKYYYAIVEGIVKADEGIIEQPIAQKLDSYGREIREDGDYSKTYYKVLERLTDITLLRVKTFTGRTHQIRVHLDYIGHPIIGDTLYHKKNDFINRQALHANSLIFYKLRTKSKIELNTNLPNDMKLLLKQYKSVFVEK</sequence>
<dbReference type="PROSITE" id="PS50889">
    <property type="entry name" value="S4"/>
    <property type="match status" value="1"/>
</dbReference>
<dbReference type="InterPro" id="IPR006225">
    <property type="entry name" value="PsdUridine_synth_RluC/D"/>
</dbReference>
<evidence type="ECO:0000256" key="1">
    <source>
        <dbReference type="ARBA" id="ARBA00000073"/>
    </source>
</evidence>
<dbReference type="InterPro" id="IPR050188">
    <property type="entry name" value="RluA_PseudoU_synthase"/>
</dbReference>
<keyword evidence="9" id="KW-1185">Reference proteome</keyword>
<proteinExistence type="inferred from homology"/>
<dbReference type="OrthoDB" id="9807829at2"/>
<evidence type="ECO:0000259" key="7">
    <source>
        <dbReference type="Pfam" id="PF00849"/>
    </source>
</evidence>
<dbReference type="SUPFAM" id="SSF55120">
    <property type="entry name" value="Pseudouridine synthase"/>
    <property type="match status" value="1"/>
</dbReference>
<dbReference type="Pfam" id="PF00849">
    <property type="entry name" value="PseudoU_synth_2"/>
    <property type="match status" value="1"/>
</dbReference>
<evidence type="ECO:0000256" key="4">
    <source>
        <dbReference type="PIRSR" id="PIRSR606225-1"/>
    </source>
</evidence>
<keyword evidence="5" id="KW-0694">RNA-binding</keyword>
<feature type="active site" evidence="4">
    <location>
        <position position="134"/>
    </location>
</feature>
<feature type="domain" description="Pseudouridine synthase RsuA/RluA-like" evidence="7">
    <location>
        <begin position="87"/>
        <end position="235"/>
    </location>
</feature>
<comment type="catalytic activity">
    <reaction evidence="1 6">
        <text>a uridine in RNA = a pseudouridine in RNA</text>
        <dbReference type="Rhea" id="RHEA:48348"/>
        <dbReference type="Rhea" id="RHEA-COMP:12068"/>
        <dbReference type="Rhea" id="RHEA-COMP:12069"/>
        <dbReference type="ChEBI" id="CHEBI:65314"/>
        <dbReference type="ChEBI" id="CHEBI:65315"/>
    </reaction>
</comment>
<dbReference type="InterPro" id="IPR006224">
    <property type="entry name" value="PsdUridine_synth_RluA-like_CS"/>
</dbReference>
<protein>
    <recommendedName>
        <fullName evidence="6">Pseudouridine synthase</fullName>
        <ecNumber evidence="6">5.4.99.-</ecNumber>
    </recommendedName>
</protein>
<evidence type="ECO:0000313" key="9">
    <source>
        <dbReference type="Proteomes" id="UP000298381"/>
    </source>
</evidence>
<evidence type="ECO:0000256" key="6">
    <source>
        <dbReference type="RuleBase" id="RU362028"/>
    </source>
</evidence>
<comment type="similarity">
    <text evidence="2 6">Belongs to the pseudouridine synthase RluA family.</text>
</comment>
<organism evidence="8 9">
    <name type="scientific">Soehngenia longivitae</name>
    <dbReference type="NCBI Taxonomy" id="2562294"/>
    <lineage>
        <taxon>Bacteria</taxon>
        <taxon>Bacillati</taxon>
        <taxon>Bacillota</taxon>
        <taxon>Tissierellia</taxon>
        <taxon>Tissierellales</taxon>
        <taxon>Tissierellaceae</taxon>
        <taxon>Soehngenia</taxon>
    </lineage>
</organism>
<dbReference type="InterPro" id="IPR020103">
    <property type="entry name" value="PsdUridine_synth_cat_dom_sf"/>
</dbReference>
<dbReference type="InterPro" id="IPR006145">
    <property type="entry name" value="PsdUridine_synth_RsuA/RluA"/>
</dbReference>
<name>A0A4Z0D1S6_9FIRM</name>
<comment type="function">
    <text evidence="6">Responsible for synthesis of pseudouridine from uracil.</text>
</comment>
<dbReference type="CDD" id="cd02869">
    <property type="entry name" value="PseudoU_synth_RluA_like"/>
    <property type="match status" value="1"/>
</dbReference>
<dbReference type="RefSeq" id="WP_135271638.1">
    <property type="nucleotide sequence ID" value="NZ_SRIB01000014.1"/>
</dbReference>